<proteinExistence type="predicted"/>
<dbReference type="AlphaFoldDB" id="A0A3P7JXX7"/>
<name>A0A3P7JXX7_STRVU</name>
<accession>A0A3P7JXX7</accession>
<dbReference type="EMBL" id="UYYB01125359">
    <property type="protein sequence ID" value="VDM83794.1"/>
    <property type="molecule type" value="Genomic_DNA"/>
</dbReference>
<evidence type="ECO:0000313" key="2">
    <source>
        <dbReference type="Proteomes" id="UP000270094"/>
    </source>
</evidence>
<reference evidence="1 2" key="1">
    <citation type="submission" date="2018-11" db="EMBL/GenBank/DDBJ databases">
        <authorList>
            <consortium name="Pathogen Informatics"/>
        </authorList>
    </citation>
    <scope>NUCLEOTIDE SEQUENCE [LARGE SCALE GENOMIC DNA]</scope>
</reference>
<dbReference type="OrthoDB" id="5873101at2759"/>
<protein>
    <submittedName>
        <fullName evidence="1">Uncharacterized protein</fullName>
    </submittedName>
</protein>
<keyword evidence="2" id="KW-1185">Reference proteome</keyword>
<evidence type="ECO:0000313" key="1">
    <source>
        <dbReference type="EMBL" id="VDM83794.1"/>
    </source>
</evidence>
<dbReference type="Proteomes" id="UP000270094">
    <property type="component" value="Unassembled WGS sequence"/>
</dbReference>
<sequence length="85" mass="10042">MVEQVKMQHDEMKSMFVTFCYSQGDAVQDASKDHYDQLSSDVQRFASDEEKGNTFTFWFTRYGGHTELLLDNKKRHLVLMKLNEE</sequence>
<gene>
    <name evidence="1" type="ORF">SVUK_LOCUS18792</name>
</gene>
<organism evidence="1 2">
    <name type="scientific">Strongylus vulgaris</name>
    <name type="common">Blood worm</name>
    <dbReference type="NCBI Taxonomy" id="40348"/>
    <lineage>
        <taxon>Eukaryota</taxon>
        <taxon>Metazoa</taxon>
        <taxon>Ecdysozoa</taxon>
        <taxon>Nematoda</taxon>
        <taxon>Chromadorea</taxon>
        <taxon>Rhabditida</taxon>
        <taxon>Rhabditina</taxon>
        <taxon>Rhabditomorpha</taxon>
        <taxon>Strongyloidea</taxon>
        <taxon>Strongylidae</taxon>
        <taxon>Strongylus</taxon>
    </lineage>
</organism>